<proteinExistence type="predicted"/>
<reference evidence="2" key="1">
    <citation type="submission" date="2022-11" db="UniProtKB">
        <authorList>
            <consortium name="WormBaseParasite"/>
        </authorList>
    </citation>
    <scope>IDENTIFICATION</scope>
</reference>
<protein>
    <submittedName>
        <fullName evidence="2">Uncharacterized protein</fullName>
    </submittedName>
</protein>
<organism evidence="1 2">
    <name type="scientific">Romanomermis culicivorax</name>
    <name type="common">Nematode worm</name>
    <dbReference type="NCBI Taxonomy" id="13658"/>
    <lineage>
        <taxon>Eukaryota</taxon>
        <taxon>Metazoa</taxon>
        <taxon>Ecdysozoa</taxon>
        <taxon>Nematoda</taxon>
        <taxon>Enoplea</taxon>
        <taxon>Dorylaimia</taxon>
        <taxon>Mermithida</taxon>
        <taxon>Mermithoidea</taxon>
        <taxon>Mermithidae</taxon>
        <taxon>Romanomermis</taxon>
    </lineage>
</organism>
<accession>A0A915IJU4</accession>
<keyword evidence="1" id="KW-1185">Reference proteome</keyword>
<dbReference type="AlphaFoldDB" id="A0A915IJU4"/>
<evidence type="ECO:0000313" key="2">
    <source>
        <dbReference type="WBParaSite" id="nRc.2.0.1.t14085-RA"/>
    </source>
</evidence>
<sequence length="100" mass="11976">MNVRRPNAAVYFYIQERETMADFSYLKNIYIKGQYLKTTHNSVIKDLDSKHYSMFILQGKMFNYPEIVCNEMLDEYIKQLLTNQKHLPDAKKLTKNLGYR</sequence>
<name>A0A915IJU4_ROMCU</name>
<dbReference type="WBParaSite" id="nRc.2.0.1.t14085-RA">
    <property type="protein sequence ID" value="nRc.2.0.1.t14085-RA"/>
    <property type="gene ID" value="nRc.2.0.1.g14085"/>
</dbReference>
<dbReference type="Proteomes" id="UP000887565">
    <property type="component" value="Unplaced"/>
</dbReference>
<evidence type="ECO:0000313" key="1">
    <source>
        <dbReference type="Proteomes" id="UP000887565"/>
    </source>
</evidence>